<evidence type="ECO:0000313" key="2">
    <source>
        <dbReference type="EMBL" id="RHZ84152.1"/>
    </source>
</evidence>
<proteinExistence type="predicted"/>
<dbReference type="Proteomes" id="UP000266861">
    <property type="component" value="Unassembled WGS sequence"/>
</dbReference>
<dbReference type="AlphaFoldDB" id="A0A397JAP9"/>
<sequence length="164" mass="19279">MDSISKISARNKYKFQLVYRRSRDGYNLKTFYSKVNGQDQAIAIIKIKNSEKIIGGFNASGWNYNNYNHRNKYSGLRGSLRIRRCVHRDRRGLRDRRRLHGAEYEYSDNNQNHFIFSFGENYKIKIGKFVSGNDICNKFMLYFGNGDIKYDGKNATTILTINLY</sequence>
<organism evidence="2 3">
    <name type="scientific">Diversispora epigaea</name>
    <dbReference type="NCBI Taxonomy" id="1348612"/>
    <lineage>
        <taxon>Eukaryota</taxon>
        <taxon>Fungi</taxon>
        <taxon>Fungi incertae sedis</taxon>
        <taxon>Mucoromycota</taxon>
        <taxon>Glomeromycotina</taxon>
        <taxon>Glomeromycetes</taxon>
        <taxon>Diversisporales</taxon>
        <taxon>Diversisporaceae</taxon>
        <taxon>Diversispora</taxon>
    </lineage>
</organism>
<dbReference type="InterPro" id="IPR006571">
    <property type="entry name" value="TLDc_dom"/>
</dbReference>
<keyword evidence="3" id="KW-1185">Reference proteome</keyword>
<gene>
    <name evidence="2" type="ORF">Glove_85g97</name>
</gene>
<dbReference type="OrthoDB" id="298084at2759"/>
<reference evidence="2 3" key="1">
    <citation type="submission" date="2018-08" db="EMBL/GenBank/DDBJ databases">
        <title>Genome and evolution of the arbuscular mycorrhizal fungus Diversispora epigaea (formerly Glomus versiforme) and its bacterial endosymbionts.</title>
        <authorList>
            <person name="Sun X."/>
            <person name="Fei Z."/>
            <person name="Harrison M."/>
        </authorList>
    </citation>
    <scope>NUCLEOTIDE SEQUENCE [LARGE SCALE GENOMIC DNA]</scope>
    <source>
        <strain evidence="2 3">IT104</strain>
    </source>
</reference>
<name>A0A397JAP9_9GLOM</name>
<accession>A0A397JAP9</accession>
<feature type="domain" description="TLDc" evidence="1">
    <location>
        <begin position="1"/>
        <end position="164"/>
    </location>
</feature>
<protein>
    <recommendedName>
        <fullName evidence="1">TLDc domain-containing protein</fullName>
    </recommendedName>
</protein>
<dbReference type="PROSITE" id="PS51886">
    <property type="entry name" value="TLDC"/>
    <property type="match status" value="1"/>
</dbReference>
<evidence type="ECO:0000313" key="3">
    <source>
        <dbReference type="Proteomes" id="UP000266861"/>
    </source>
</evidence>
<dbReference type="Pfam" id="PF07534">
    <property type="entry name" value="TLD"/>
    <property type="match status" value="1"/>
</dbReference>
<comment type="caution">
    <text evidence="2">The sequence shown here is derived from an EMBL/GenBank/DDBJ whole genome shotgun (WGS) entry which is preliminary data.</text>
</comment>
<dbReference type="EMBL" id="PQFF01000081">
    <property type="protein sequence ID" value="RHZ84152.1"/>
    <property type="molecule type" value="Genomic_DNA"/>
</dbReference>
<evidence type="ECO:0000259" key="1">
    <source>
        <dbReference type="PROSITE" id="PS51886"/>
    </source>
</evidence>